<evidence type="ECO:0000313" key="2">
    <source>
        <dbReference type="EMBL" id="VEL42905.1"/>
    </source>
</evidence>
<reference evidence="2" key="1">
    <citation type="submission" date="2018-11" db="EMBL/GenBank/DDBJ databases">
        <authorList>
            <consortium name="Pathogen Informatics"/>
        </authorList>
    </citation>
    <scope>NUCLEOTIDE SEQUENCE</scope>
</reference>
<dbReference type="EMBL" id="CAAALY010277486">
    <property type="protein sequence ID" value="VEL42905.1"/>
    <property type="molecule type" value="Genomic_DNA"/>
</dbReference>
<organism evidence="2 3">
    <name type="scientific">Protopolystoma xenopodis</name>
    <dbReference type="NCBI Taxonomy" id="117903"/>
    <lineage>
        <taxon>Eukaryota</taxon>
        <taxon>Metazoa</taxon>
        <taxon>Spiralia</taxon>
        <taxon>Lophotrochozoa</taxon>
        <taxon>Platyhelminthes</taxon>
        <taxon>Monogenea</taxon>
        <taxon>Polyopisthocotylea</taxon>
        <taxon>Polystomatidea</taxon>
        <taxon>Polystomatidae</taxon>
        <taxon>Protopolystoma</taxon>
    </lineage>
</organism>
<sequence length="337" mass="36656">FFRCLTRFLLTAHYYNTFNTRFPWQPEFTCILDGTVNPVVLTNVYSQHKQLLQKTTEQFADPTVSSSPCPSSVASSASPNSLSHMCPHQLPTANLNGQPGQRVLIAPCIPAPEAAALGSAALQCDSTSQASQENCTYLEDPIAKREIECEMASETCLVKQGLVGFRVSAGSDLLPIEKSAPQTLNKEVVDAQEEDELEEEIEEEEEEEGDYYEDEEQGEVEGECIGLEVTDDDGYYEVPDPAIATGLGHASRPKKSVSFSEQLKAAQLAAVATSTLPLGVDRDTAEVDGDAFQSDKDADSAESDEPCSSPSVGLPRQPSLDFKGQWSSYFIYIFLSA</sequence>
<gene>
    <name evidence="2" type="ORF">PXEA_LOCUS36345</name>
</gene>
<evidence type="ECO:0000313" key="3">
    <source>
        <dbReference type="Proteomes" id="UP000784294"/>
    </source>
</evidence>
<feature type="region of interest" description="Disordered" evidence="1">
    <location>
        <begin position="190"/>
        <end position="219"/>
    </location>
</feature>
<dbReference type="AlphaFoldDB" id="A0A448XR77"/>
<proteinExistence type="predicted"/>
<accession>A0A448XR77</accession>
<comment type="caution">
    <text evidence="2">The sequence shown here is derived from an EMBL/GenBank/DDBJ whole genome shotgun (WGS) entry which is preliminary data.</text>
</comment>
<keyword evidence="3" id="KW-1185">Reference proteome</keyword>
<evidence type="ECO:0000256" key="1">
    <source>
        <dbReference type="SAM" id="MobiDB-lite"/>
    </source>
</evidence>
<name>A0A448XR77_9PLAT</name>
<protein>
    <submittedName>
        <fullName evidence="2">Uncharacterized protein</fullName>
    </submittedName>
</protein>
<dbReference type="Proteomes" id="UP000784294">
    <property type="component" value="Unassembled WGS sequence"/>
</dbReference>
<feature type="region of interest" description="Disordered" evidence="1">
    <location>
        <begin position="287"/>
        <end position="321"/>
    </location>
</feature>
<feature type="non-terminal residue" evidence="2">
    <location>
        <position position="1"/>
    </location>
</feature>